<evidence type="ECO:0000313" key="1">
    <source>
        <dbReference type="EMBL" id="MDW2634840.1"/>
    </source>
</evidence>
<protein>
    <submittedName>
        <fullName evidence="1">Uncharacterized protein</fullName>
    </submittedName>
</protein>
<dbReference type="EMBL" id="JAWPAZ010000004">
    <property type="protein sequence ID" value="MDW2634840.1"/>
    <property type="molecule type" value="Genomic_DNA"/>
</dbReference>
<dbReference type="Proteomes" id="UP001269984">
    <property type="component" value="Unassembled WGS sequence"/>
</dbReference>
<sequence>MDIGPGEKGYMQLPIGEETIFSHNKPVTYQVVTSEGSIIEVELPSGVEFKVTSAGDIKSVNISIFDSPTGPVELI</sequence>
<comment type="caution">
    <text evidence="1">The sequence shown here is derived from an EMBL/GenBank/DDBJ whole genome shotgun (WGS) entry which is preliminary data.</text>
</comment>
<dbReference type="AlphaFoldDB" id="A0ABD5H213"/>
<accession>A0ABD5H213</accession>
<proteinExistence type="predicted"/>
<evidence type="ECO:0000313" key="2">
    <source>
        <dbReference type="Proteomes" id="UP001269984"/>
    </source>
</evidence>
<dbReference type="RefSeq" id="WP_284962323.1">
    <property type="nucleotide sequence ID" value="NZ_CP145154.1"/>
</dbReference>
<name>A0ABD5H213_9ENTR</name>
<gene>
    <name evidence="1" type="ORF">RYZ90_13390</name>
</gene>
<organism evidence="1 2">
    <name type="scientific">Citrobacter portucalensis</name>
    <dbReference type="NCBI Taxonomy" id="1639133"/>
    <lineage>
        <taxon>Bacteria</taxon>
        <taxon>Pseudomonadati</taxon>
        <taxon>Pseudomonadota</taxon>
        <taxon>Gammaproteobacteria</taxon>
        <taxon>Enterobacterales</taxon>
        <taxon>Enterobacteriaceae</taxon>
        <taxon>Citrobacter</taxon>
        <taxon>Citrobacter freundii complex</taxon>
    </lineage>
</organism>
<reference evidence="1 2" key="1">
    <citation type="submission" date="2023-10" db="EMBL/GenBank/DDBJ databases">
        <title>Fecal carriage and genetic characteristics of carbapenem-resistant Enterobacterales among healthy adults from four provinces of China.</title>
        <authorList>
            <person name="Li Y."/>
            <person name="Zhang R."/>
        </authorList>
    </citation>
    <scope>NUCLEOTIDE SEQUENCE [LARGE SCALE GENOMIC DNA]</scope>
    <source>
        <strain evidence="1 2">HN-71</strain>
    </source>
</reference>